<sequence>MPGTKGNKSDKKSTTKQPQSPKEQPKKGDQKGDDNKKQGGICLCFIPSQDSRRERSNNFQAFVKMALETLLGSCRRKHGGPRGRQG</sequence>
<dbReference type="AlphaFoldDB" id="A0AAD3MA27"/>
<dbReference type="EMBL" id="BRZM01000009">
    <property type="protein sequence ID" value="GLD50182.1"/>
    <property type="molecule type" value="Genomic_DNA"/>
</dbReference>
<protein>
    <submittedName>
        <fullName evidence="2">Uncharacterized protein</fullName>
    </submittedName>
</protein>
<evidence type="ECO:0000256" key="1">
    <source>
        <dbReference type="SAM" id="MobiDB-lite"/>
    </source>
</evidence>
<proteinExistence type="predicted"/>
<feature type="compositionally biased region" description="Basic and acidic residues" evidence="1">
    <location>
        <begin position="23"/>
        <end position="37"/>
    </location>
</feature>
<gene>
    <name evidence="2" type="ORF">AKAME5_000355600</name>
</gene>
<accession>A0AAD3MA27</accession>
<organism evidence="2 3">
    <name type="scientific">Lates japonicus</name>
    <name type="common">Japanese lates</name>
    <dbReference type="NCBI Taxonomy" id="270547"/>
    <lineage>
        <taxon>Eukaryota</taxon>
        <taxon>Metazoa</taxon>
        <taxon>Chordata</taxon>
        <taxon>Craniata</taxon>
        <taxon>Vertebrata</taxon>
        <taxon>Euteleostomi</taxon>
        <taxon>Actinopterygii</taxon>
        <taxon>Neopterygii</taxon>
        <taxon>Teleostei</taxon>
        <taxon>Neoteleostei</taxon>
        <taxon>Acanthomorphata</taxon>
        <taxon>Carangaria</taxon>
        <taxon>Carangaria incertae sedis</taxon>
        <taxon>Centropomidae</taxon>
        <taxon>Lates</taxon>
    </lineage>
</organism>
<keyword evidence="3" id="KW-1185">Reference proteome</keyword>
<comment type="caution">
    <text evidence="2">The sequence shown here is derived from an EMBL/GenBank/DDBJ whole genome shotgun (WGS) entry which is preliminary data.</text>
</comment>
<feature type="region of interest" description="Disordered" evidence="1">
    <location>
        <begin position="1"/>
        <end position="41"/>
    </location>
</feature>
<dbReference type="Proteomes" id="UP001279410">
    <property type="component" value="Unassembled WGS sequence"/>
</dbReference>
<name>A0AAD3MA27_LATJO</name>
<evidence type="ECO:0000313" key="3">
    <source>
        <dbReference type="Proteomes" id="UP001279410"/>
    </source>
</evidence>
<reference evidence="2" key="1">
    <citation type="submission" date="2022-08" db="EMBL/GenBank/DDBJ databases">
        <title>Genome sequencing of akame (Lates japonicus).</title>
        <authorList>
            <person name="Hashiguchi Y."/>
            <person name="Takahashi H."/>
        </authorList>
    </citation>
    <scope>NUCLEOTIDE SEQUENCE</scope>
    <source>
        <strain evidence="2">Kochi</strain>
    </source>
</reference>
<evidence type="ECO:0000313" key="2">
    <source>
        <dbReference type="EMBL" id="GLD50182.1"/>
    </source>
</evidence>